<dbReference type="Pfam" id="PF12221">
    <property type="entry name" value="HflK_N"/>
    <property type="match status" value="1"/>
</dbReference>
<gene>
    <name evidence="9" type="ORF">SAMN05192579_11192</name>
</gene>
<accession>A0A1I4E9C8</accession>
<evidence type="ECO:0000313" key="9">
    <source>
        <dbReference type="EMBL" id="SFL01883.1"/>
    </source>
</evidence>
<dbReference type="InterPro" id="IPR036013">
    <property type="entry name" value="Band_7/SPFH_dom_sf"/>
</dbReference>
<dbReference type="Proteomes" id="UP000198725">
    <property type="component" value="Unassembled WGS sequence"/>
</dbReference>
<organism evidence="9 10">
    <name type="scientific">Rhodanobacter glycinis</name>
    <dbReference type="NCBI Taxonomy" id="582702"/>
    <lineage>
        <taxon>Bacteria</taxon>
        <taxon>Pseudomonadati</taxon>
        <taxon>Pseudomonadota</taxon>
        <taxon>Gammaproteobacteria</taxon>
        <taxon>Lysobacterales</taxon>
        <taxon>Rhodanobacteraceae</taxon>
        <taxon>Rhodanobacter</taxon>
    </lineage>
</organism>
<evidence type="ECO:0000256" key="5">
    <source>
        <dbReference type="ARBA" id="ARBA00023136"/>
    </source>
</evidence>
<evidence type="ECO:0000256" key="3">
    <source>
        <dbReference type="ARBA" id="ARBA00022692"/>
    </source>
</evidence>
<evidence type="ECO:0000259" key="8">
    <source>
        <dbReference type="SMART" id="SM00244"/>
    </source>
</evidence>
<comment type="subunit">
    <text evidence="6">HflC and HflK may interact to form a multimeric complex.</text>
</comment>
<name>A0A1I4E9C8_9GAMM</name>
<dbReference type="Pfam" id="PF01145">
    <property type="entry name" value="Band_7"/>
    <property type="match status" value="1"/>
</dbReference>
<dbReference type="GO" id="GO:0016020">
    <property type="term" value="C:membrane"/>
    <property type="evidence" value="ECO:0007669"/>
    <property type="project" value="UniProtKB-SubCell"/>
</dbReference>
<keyword evidence="4 6" id="KW-1133">Transmembrane helix</keyword>
<evidence type="ECO:0000256" key="1">
    <source>
        <dbReference type="ARBA" id="ARBA00004167"/>
    </source>
</evidence>
<dbReference type="RefSeq" id="WP_092704430.1">
    <property type="nucleotide sequence ID" value="NZ_FOSR01000011.1"/>
</dbReference>
<dbReference type="CDD" id="cd03404">
    <property type="entry name" value="SPFH_HflK"/>
    <property type="match status" value="1"/>
</dbReference>
<dbReference type="InterPro" id="IPR020980">
    <property type="entry name" value="Membrane_HflK_N"/>
</dbReference>
<dbReference type="InterPro" id="IPR010201">
    <property type="entry name" value="HflK"/>
</dbReference>
<feature type="transmembrane region" description="Helical" evidence="6">
    <location>
        <begin position="41"/>
        <end position="62"/>
    </location>
</feature>
<dbReference type="InterPro" id="IPR050710">
    <property type="entry name" value="Band7/mec-2_domain"/>
</dbReference>
<comment type="function">
    <text evidence="6">HflC and HflK could encode or regulate a protease.</text>
</comment>
<dbReference type="AlphaFoldDB" id="A0A1I4E9C8"/>
<dbReference type="SMART" id="SM00244">
    <property type="entry name" value="PHB"/>
    <property type="match status" value="1"/>
</dbReference>
<keyword evidence="9" id="KW-0645">Protease</keyword>
<feature type="region of interest" description="Disordered" evidence="7">
    <location>
        <begin position="1"/>
        <end position="27"/>
    </location>
</feature>
<sequence>MAWNEPGNGQRDPWNKNNRPSGNKPGLDATLKNLRKHLGKFGNGPGGILTIIAALLLAWLLLSSYTVIGANQSGVVLRFGHYSRTLAPGFHLKLPQPIESVSKVATTNVRSVSDQVRMLTSDENIVSVNFNVQYQVSDARKFLFSTRDPEDTLREAAEAAVRAVVGSHSMDDILTGSDASTGAAAAAAATAGVAASAATGVAAVAATTVVKPAVPAAASPSGDTLQQQTRDILQHTLNGYDIGLQVTDVSFQNVAPPQEVKDAFDDVNAAREDKQGTENKARAYASKVIPQARGDAARILAEAAGYKASRIARAQGDTEQFDLILAQYKAAPEVTRRRLWLETMEKVLANDPKVIDGSGGRNIINLPFGKARALPNSGPDAATTGAVVAPSSASSDDAGKEKQP</sequence>
<feature type="compositionally biased region" description="Low complexity" evidence="7">
    <location>
        <begin position="381"/>
        <end position="396"/>
    </location>
</feature>
<evidence type="ECO:0000256" key="4">
    <source>
        <dbReference type="ARBA" id="ARBA00022989"/>
    </source>
</evidence>
<feature type="domain" description="Band 7" evidence="8">
    <location>
        <begin position="63"/>
        <end position="268"/>
    </location>
</feature>
<keyword evidence="10" id="KW-1185">Reference proteome</keyword>
<proteinExistence type="inferred from homology"/>
<evidence type="ECO:0000313" key="10">
    <source>
        <dbReference type="Proteomes" id="UP000198725"/>
    </source>
</evidence>
<dbReference type="PANTHER" id="PTHR43327:SF2">
    <property type="entry name" value="MODULATOR OF FTSH PROTEASE HFLK"/>
    <property type="match status" value="1"/>
</dbReference>
<dbReference type="PANTHER" id="PTHR43327">
    <property type="entry name" value="STOMATIN-LIKE PROTEIN 2, MITOCHONDRIAL"/>
    <property type="match status" value="1"/>
</dbReference>
<keyword evidence="5 6" id="KW-0472">Membrane</keyword>
<dbReference type="NCBIfam" id="TIGR01933">
    <property type="entry name" value="hflK"/>
    <property type="match status" value="1"/>
</dbReference>
<evidence type="ECO:0000256" key="2">
    <source>
        <dbReference type="ARBA" id="ARBA00006971"/>
    </source>
</evidence>
<reference evidence="10" key="1">
    <citation type="submission" date="2016-10" db="EMBL/GenBank/DDBJ databases">
        <authorList>
            <person name="Varghese N."/>
            <person name="Submissions S."/>
        </authorList>
    </citation>
    <scope>NUCLEOTIDE SEQUENCE [LARGE SCALE GENOMIC DNA]</scope>
    <source>
        <strain evidence="10">MO64</strain>
    </source>
</reference>
<comment type="subcellular location">
    <subcellularLocation>
        <location evidence="1">Membrane</location>
        <topology evidence="1">Single-pass membrane protein</topology>
    </subcellularLocation>
</comment>
<dbReference type="InterPro" id="IPR001107">
    <property type="entry name" value="Band_7"/>
</dbReference>
<keyword evidence="3 6" id="KW-0812">Transmembrane</keyword>
<dbReference type="SUPFAM" id="SSF117892">
    <property type="entry name" value="Band 7/SPFH domain"/>
    <property type="match status" value="2"/>
</dbReference>
<dbReference type="Gene3D" id="3.30.479.30">
    <property type="entry name" value="Band 7 domain"/>
    <property type="match status" value="1"/>
</dbReference>
<dbReference type="GO" id="GO:0008233">
    <property type="term" value="F:peptidase activity"/>
    <property type="evidence" value="ECO:0007669"/>
    <property type="project" value="UniProtKB-KW"/>
</dbReference>
<evidence type="ECO:0000256" key="7">
    <source>
        <dbReference type="SAM" id="MobiDB-lite"/>
    </source>
</evidence>
<keyword evidence="9" id="KW-0378">Hydrolase</keyword>
<protein>
    <recommendedName>
        <fullName evidence="6">Protein HflK</fullName>
    </recommendedName>
</protein>
<feature type="region of interest" description="Disordered" evidence="7">
    <location>
        <begin position="374"/>
        <end position="404"/>
    </location>
</feature>
<evidence type="ECO:0000256" key="6">
    <source>
        <dbReference type="RuleBase" id="RU364113"/>
    </source>
</evidence>
<dbReference type="GO" id="GO:0006508">
    <property type="term" value="P:proteolysis"/>
    <property type="evidence" value="ECO:0007669"/>
    <property type="project" value="UniProtKB-KW"/>
</dbReference>
<comment type="similarity">
    <text evidence="2 6">Belongs to the band 7/mec-2 family. HflK subfamily.</text>
</comment>
<dbReference type="EMBL" id="FOSR01000011">
    <property type="protein sequence ID" value="SFL01883.1"/>
    <property type="molecule type" value="Genomic_DNA"/>
</dbReference>